<keyword evidence="2" id="KW-0560">Oxidoreductase</keyword>
<dbReference type="Pfam" id="PF13561">
    <property type="entry name" value="adh_short_C2"/>
    <property type="match status" value="1"/>
</dbReference>
<protein>
    <submittedName>
        <fullName evidence="4">Uncharacterized protein</fullName>
    </submittedName>
</protein>
<feature type="signal peptide" evidence="3">
    <location>
        <begin position="1"/>
        <end position="26"/>
    </location>
</feature>
<dbReference type="InterPro" id="IPR002347">
    <property type="entry name" value="SDR_fam"/>
</dbReference>
<dbReference type="PANTHER" id="PTHR42760:SF133">
    <property type="entry name" value="3-OXOACYL-[ACYL-CARRIER-PROTEIN] REDUCTASE"/>
    <property type="match status" value="1"/>
</dbReference>
<dbReference type="PRINTS" id="PR00081">
    <property type="entry name" value="GDHRDH"/>
</dbReference>
<gene>
    <name evidence="4" type="ORF">TrRE_jg3515</name>
</gene>
<dbReference type="PRINTS" id="PR00080">
    <property type="entry name" value="SDRFAMILY"/>
</dbReference>
<dbReference type="OrthoDB" id="1393670at2759"/>
<evidence type="ECO:0000313" key="4">
    <source>
        <dbReference type="EMBL" id="GMI25701.1"/>
    </source>
</evidence>
<dbReference type="PANTHER" id="PTHR42760">
    <property type="entry name" value="SHORT-CHAIN DEHYDROGENASES/REDUCTASES FAMILY MEMBER"/>
    <property type="match status" value="1"/>
</dbReference>
<dbReference type="FunFam" id="3.40.50.720:FF:000084">
    <property type="entry name" value="Short-chain dehydrogenase reductase"/>
    <property type="match status" value="1"/>
</dbReference>
<dbReference type="SUPFAM" id="SSF51735">
    <property type="entry name" value="NAD(P)-binding Rossmann-fold domains"/>
    <property type="match status" value="1"/>
</dbReference>
<evidence type="ECO:0000256" key="1">
    <source>
        <dbReference type="ARBA" id="ARBA00006484"/>
    </source>
</evidence>
<comment type="caution">
    <text evidence="4">The sequence shown here is derived from an EMBL/GenBank/DDBJ whole genome shotgun (WGS) entry which is preliminary data.</text>
</comment>
<dbReference type="Proteomes" id="UP001165082">
    <property type="component" value="Unassembled WGS sequence"/>
</dbReference>
<organism evidence="4 5">
    <name type="scientific">Triparma retinervis</name>
    <dbReference type="NCBI Taxonomy" id="2557542"/>
    <lineage>
        <taxon>Eukaryota</taxon>
        <taxon>Sar</taxon>
        <taxon>Stramenopiles</taxon>
        <taxon>Ochrophyta</taxon>
        <taxon>Bolidophyceae</taxon>
        <taxon>Parmales</taxon>
        <taxon>Triparmaceae</taxon>
        <taxon>Triparma</taxon>
    </lineage>
</organism>
<dbReference type="NCBIfam" id="NF004847">
    <property type="entry name" value="PRK06198.1"/>
    <property type="match status" value="1"/>
</dbReference>
<dbReference type="GO" id="GO:0016616">
    <property type="term" value="F:oxidoreductase activity, acting on the CH-OH group of donors, NAD or NADP as acceptor"/>
    <property type="evidence" value="ECO:0007669"/>
    <property type="project" value="TreeGrafter"/>
</dbReference>
<dbReference type="AlphaFoldDB" id="A0A9W7L3G0"/>
<sequence>MTPVANILFASSILALRLSSLRAVASSPPRSFSSSRPSPEPLQRSSRFAGKTFIVTGGTSGVGENIALQLAAEGAGGVSVVGRNSTRGAGVVAKLEGLGCPGLFIKASMDDVAQVSDVVPKHEARFGVAHGLVNSAGDTSRGWLKDQSVESWDRLFAVNARAPFILTQAATNSMIEAGVRGAVVNIITITSHGGQPYLCGYAASKGALATFTKNAAHQLRRSRIRCNGINIGWTASAAEHRLQVEETGDEDWLEKAGEKVPFGRLVETGDISELACFLLSERSGVCTGSVIDFDQMVMGGYD</sequence>
<dbReference type="CDD" id="cd05233">
    <property type="entry name" value="SDR_c"/>
    <property type="match status" value="1"/>
</dbReference>
<reference evidence="4" key="1">
    <citation type="submission" date="2022-07" db="EMBL/GenBank/DDBJ databases">
        <title>Genome analysis of Parmales, a sister group of diatoms, reveals the evolutionary specialization of diatoms from phago-mixotrophs to photoautotrophs.</title>
        <authorList>
            <person name="Ban H."/>
            <person name="Sato S."/>
            <person name="Yoshikawa S."/>
            <person name="Kazumasa Y."/>
            <person name="Nakamura Y."/>
            <person name="Ichinomiya M."/>
            <person name="Saitoh K."/>
            <person name="Sato N."/>
            <person name="Blanc-Mathieu R."/>
            <person name="Endo H."/>
            <person name="Kuwata A."/>
            <person name="Ogata H."/>
        </authorList>
    </citation>
    <scope>NUCLEOTIDE SEQUENCE</scope>
</reference>
<keyword evidence="5" id="KW-1185">Reference proteome</keyword>
<feature type="chain" id="PRO_5040733133" evidence="3">
    <location>
        <begin position="27"/>
        <end position="302"/>
    </location>
</feature>
<name>A0A9W7L3G0_9STRA</name>
<accession>A0A9W7L3G0</accession>
<evidence type="ECO:0000256" key="2">
    <source>
        <dbReference type="ARBA" id="ARBA00023002"/>
    </source>
</evidence>
<proteinExistence type="inferred from homology"/>
<dbReference type="Gene3D" id="3.40.50.720">
    <property type="entry name" value="NAD(P)-binding Rossmann-like Domain"/>
    <property type="match status" value="1"/>
</dbReference>
<evidence type="ECO:0000256" key="3">
    <source>
        <dbReference type="SAM" id="SignalP"/>
    </source>
</evidence>
<evidence type="ECO:0000313" key="5">
    <source>
        <dbReference type="Proteomes" id="UP001165082"/>
    </source>
</evidence>
<dbReference type="InterPro" id="IPR036291">
    <property type="entry name" value="NAD(P)-bd_dom_sf"/>
</dbReference>
<dbReference type="EMBL" id="BRXZ01008398">
    <property type="protein sequence ID" value="GMI25701.1"/>
    <property type="molecule type" value="Genomic_DNA"/>
</dbReference>
<keyword evidence="3" id="KW-0732">Signal</keyword>
<comment type="similarity">
    <text evidence="1">Belongs to the short-chain dehydrogenases/reductases (SDR) family.</text>
</comment>